<dbReference type="Gene3D" id="3.30.460.20">
    <property type="entry name" value="CorA soluble domain-like"/>
    <property type="match status" value="1"/>
</dbReference>
<dbReference type="SUPFAM" id="SSF143865">
    <property type="entry name" value="CorA soluble domain-like"/>
    <property type="match status" value="1"/>
</dbReference>
<keyword evidence="9" id="KW-0406">Ion transport</keyword>
<dbReference type="Proteomes" id="UP000000639">
    <property type="component" value="Chromosome"/>
</dbReference>
<keyword evidence="4" id="KW-1003">Cell membrane</keyword>
<dbReference type="eggNOG" id="COG0598">
    <property type="taxonomic scope" value="Bacteria"/>
</dbReference>
<protein>
    <submittedName>
        <fullName evidence="12">Mg2+ transporter protein, CorA family protein</fullName>
    </submittedName>
</protein>
<gene>
    <name evidence="12" type="ordered locus">Ping_2830</name>
</gene>
<keyword evidence="13" id="KW-1185">Reference proteome</keyword>
<dbReference type="GO" id="GO:0050897">
    <property type="term" value="F:cobalt ion binding"/>
    <property type="evidence" value="ECO:0007669"/>
    <property type="project" value="TreeGrafter"/>
</dbReference>
<dbReference type="PANTHER" id="PTHR46494">
    <property type="entry name" value="CORA FAMILY METAL ION TRANSPORTER (EUROFUNG)"/>
    <property type="match status" value="1"/>
</dbReference>
<dbReference type="OrthoDB" id="9803484at2"/>
<dbReference type="GO" id="GO:0005886">
    <property type="term" value="C:plasma membrane"/>
    <property type="evidence" value="ECO:0007669"/>
    <property type="project" value="UniProtKB-SubCell"/>
</dbReference>
<dbReference type="SUPFAM" id="SSF144083">
    <property type="entry name" value="Magnesium transport protein CorA, transmembrane region"/>
    <property type="match status" value="1"/>
</dbReference>
<evidence type="ECO:0000256" key="9">
    <source>
        <dbReference type="ARBA" id="ARBA00023065"/>
    </source>
</evidence>
<keyword evidence="5" id="KW-0997">Cell inner membrane</keyword>
<keyword evidence="8 11" id="KW-1133">Transmembrane helix</keyword>
<dbReference type="CDD" id="cd12833">
    <property type="entry name" value="ZntB-like_1"/>
    <property type="match status" value="1"/>
</dbReference>
<evidence type="ECO:0000256" key="8">
    <source>
        <dbReference type="ARBA" id="ARBA00022989"/>
    </source>
</evidence>
<comment type="similarity">
    <text evidence="2">Belongs to the CorA metal ion transporter (MIT) (TC 1.A.35) family.</text>
</comment>
<dbReference type="GO" id="GO:0000287">
    <property type="term" value="F:magnesium ion binding"/>
    <property type="evidence" value="ECO:0007669"/>
    <property type="project" value="TreeGrafter"/>
</dbReference>
<keyword evidence="10 11" id="KW-0472">Membrane</keyword>
<name>A1SYH1_PSYIN</name>
<dbReference type="KEGG" id="pin:Ping_2830"/>
<feature type="transmembrane region" description="Helical" evidence="11">
    <location>
        <begin position="294"/>
        <end position="314"/>
    </location>
</feature>
<evidence type="ECO:0000256" key="11">
    <source>
        <dbReference type="SAM" id="Phobius"/>
    </source>
</evidence>
<dbReference type="InterPro" id="IPR002523">
    <property type="entry name" value="MgTranspt_CorA/ZnTranspt_ZntB"/>
</dbReference>
<evidence type="ECO:0000256" key="6">
    <source>
        <dbReference type="ARBA" id="ARBA00022692"/>
    </source>
</evidence>
<feature type="transmembrane region" description="Helical" evidence="11">
    <location>
        <begin position="260"/>
        <end position="282"/>
    </location>
</feature>
<evidence type="ECO:0000313" key="12">
    <source>
        <dbReference type="EMBL" id="ABM04536.1"/>
    </source>
</evidence>
<dbReference type="InterPro" id="IPR045863">
    <property type="entry name" value="CorA_TM1_TM2"/>
</dbReference>
<evidence type="ECO:0000313" key="13">
    <source>
        <dbReference type="Proteomes" id="UP000000639"/>
    </source>
</evidence>
<dbReference type="GO" id="GO:0015087">
    <property type="term" value="F:cobalt ion transmembrane transporter activity"/>
    <property type="evidence" value="ECO:0007669"/>
    <property type="project" value="TreeGrafter"/>
</dbReference>
<dbReference type="STRING" id="357804.Ping_2830"/>
<evidence type="ECO:0000256" key="7">
    <source>
        <dbReference type="ARBA" id="ARBA00022833"/>
    </source>
</evidence>
<keyword evidence="6 11" id="KW-0812">Transmembrane</keyword>
<reference evidence="12 13" key="1">
    <citation type="submission" date="2007-01" db="EMBL/GenBank/DDBJ databases">
        <title>Complete sequence of Psychromonas ingrahamii 37.</title>
        <authorList>
            <consortium name="US DOE Joint Genome Institute"/>
            <person name="Copeland A."/>
            <person name="Lucas S."/>
            <person name="Lapidus A."/>
            <person name="Barry K."/>
            <person name="Detter J.C."/>
            <person name="Glavina del Rio T."/>
            <person name="Hammon N."/>
            <person name="Israni S."/>
            <person name="Dalin E."/>
            <person name="Tice H."/>
            <person name="Pitluck S."/>
            <person name="Thompson L.S."/>
            <person name="Brettin T."/>
            <person name="Bruce D."/>
            <person name="Han C."/>
            <person name="Tapia R."/>
            <person name="Schmutz J."/>
            <person name="Larimer F."/>
            <person name="Land M."/>
            <person name="Hauser L."/>
            <person name="Kyrpides N."/>
            <person name="Ivanova N."/>
            <person name="Staley J."/>
            <person name="Richardson P."/>
        </authorList>
    </citation>
    <scope>NUCLEOTIDE SEQUENCE [LARGE SCALE GENOMIC DNA]</scope>
    <source>
        <strain evidence="12 13">37</strain>
    </source>
</reference>
<organism evidence="12 13">
    <name type="scientific">Psychromonas ingrahamii (strain DSM 17664 / CCUG 51855 / 37)</name>
    <dbReference type="NCBI Taxonomy" id="357804"/>
    <lineage>
        <taxon>Bacteria</taxon>
        <taxon>Pseudomonadati</taxon>
        <taxon>Pseudomonadota</taxon>
        <taxon>Gammaproteobacteria</taxon>
        <taxon>Alteromonadales</taxon>
        <taxon>Psychromonadaceae</taxon>
        <taxon>Psychromonas</taxon>
    </lineage>
</organism>
<dbReference type="EMBL" id="CP000510">
    <property type="protein sequence ID" value="ABM04536.1"/>
    <property type="molecule type" value="Genomic_DNA"/>
</dbReference>
<dbReference type="HOGENOM" id="CLU_007127_2_0_6"/>
<dbReference type="RefSeq" id="WP_011771090.1">
    <property type="nucleotide sequence ID" value="NC_008709.1"/>
</dbReference>
<evidence type="ECO:0000256" key="1">
    <source>
        <dbReference type="ARBA" id="ARBA00004651"/>
    </source>
</evidence>
<dbReference type="Gene3D" id="1.20.58.340">
    <property type="entry name" value="Magnesium transport protein CorA, transmembrane region"/>
    <property type="match status" value="2"/>
</dbReference>
<dbReference type="AlphaFoldDB" id="A1SYH1"/>
<keyword evidence="7" id="KW-0862">Zinc</keyword>
<sequence>MKDAGLIYGYYLNENHEIKPIDNLNRLDPDKSYWLHFDYTFAQTQDWIENHSQLNPVVITALLNEETRPRATFIDNGFLISLRGVNLSPDSDPEDMVSIRIWIDQNRIISTRRRTLLSAQKIALDIESGNGPTSACELLTQLSSELISRMSHTINDIEEKLANIEEKILDKNVYILRNDIVDLRRQIIALRRYLAPQREAMMQLQNEKHAFFSNDQRFELREALDNLMRYIEDLDSVRDRAIVVQEEIANKLNEQLNSRMYVLSIITAIFLPLGFLTGLLGVNVGGIPGSDNTHAFALFIGFLLLIIIAQVVILKRNKWY</sequence>
<evidence type="ECO:0000256" key="4">
    <source>
        <dbReference type="ARBA" id="ARBA00022475"/>
    </source>
</evidence>
<proteinExistence type="inferred from homology"/>
<evidence type="ECO:0000256" key="10">
    <source>
        <dbReference type="ARBA" id="ARBA00023136"/>
    </source>
</evidence>
<evidence type="ECO:0000256" key="2">
    <source>
        <dbReference type="ARBA" id="ARBA00009765"/>
    </source>
</evidence>
<dbReference type="InterPro" id="IPR045861">
    <property type="entry name" value="CorA_cytoplasmic_dom"/>
</dbReference>
<keyword evidence="3" id="KW-0813">Transport</keyword>
<comment type="subcellular location">
    <subcellularLocation>
        <location evidence="1">Cell membrane</location>
        <topology evidence="1">Multi-pass membrane protein</topology>
    </subcellularLocation>
</comment>
<dbReference type="GO" id="GO:0015095">
    <property type="term" value="F:magnesium ion transmembrane transporter activity"/>
    <property type="evidence" value="ECO:0007669"/>
    <property type="project" value="TreeGrafter"/>
</dbReference>
<evidence type="ECO:0000256" key="5">
    <source>
        <dbReference type="ARBA" id="ARBA00022519"/>
    </source>
</evidence>
<evidence type="ECO:0000256" key="3">
    <source>
        <dbReference type="ARBA" id="ARBA00022448"/>
    </source>
</evidence>
<accession>A1SYH1</accession>
<dbReference type="PANTHER" id="PTHR46494:SF3">
    <property type="entry name" value="ZINC TRANSPORT PROTEIN ZNTB"/>
    <property type="match status" value="1"/>
</dbReference>
<dbReference type="Pfam" id="PF01544">
    <property type="entry name" value="CorA"/>
    <property type="match status" value="1"/>
</dbReference>